<keyword evidence="2" id="KW-1185">Reference proteome</keyword>
<dbReference type="EMBL" id="AVOT02017133">
    <property type="protein sequence ID" value="MBW0503011.1"/>
    <property type="molecule type" value="Genomic_DNA"/>
</dbReference>
<organism evidence="1 2">
    <name type="scientific">Austropuccinia psidii MF-1</name>
    <dbReference type="NCBI Taxonomy" id="1389203"/>
    <lineage>
        <taxon>Eukaryota</taxon>
        <taxon>Fungi</taxon>
        <taxon>Dikarya</taxon>
        <taxon>Basidiomycota</taxon>
        <taxon>Pucciniomycotina</taxon>
        <taxon>Pucciniomycetes</taxon>
        <taxon>Pucciniales</taxon>
        <taxon>Sphaerophragmiaceae</taxon>
        <taxon>Austropuccinia</taxon>
    </lineage>
</organism>
<dbReference type="AlphaFoldDB" id="A0A9Q3DFD8"/>
<accession>A0A9Q3DFD8</accession>
<proteinExistence type="predicted"/>
<comment type="caution">
    <text evidence="1">The sequence shown here is derived from an EMBL/GenBank/DDBJ whole genome shotgun (WGS) entry which is preliminary data.</text>
</comment>
<sequence>MIKLLKDQFASFKDKLSQQKQDMKHSNGISLPSLGFKKLDQYLDGKIFHVIIDCNAFKSSLNMKTPDRHMLKWQISIQEYRGNMTIAHESGNIHENSDCLSRWDLSNTPESPAWVPQEEYYIEGICVTEIGTEFFNKVKQSYNIENNCHILLQLLKEFQRTITIFQAR</sequence>
<name>A0A9Q3DFD8_9BASI</name>
<dbReference type="Proteomes" id="UP000765509">
    <property type="component" value="Unassembled WGS sequence"/>
</dbReference>
<protein>
    <submittedName>
        <fullName evidence="1">Uncharacterized protein</fullName>
    </submittedName>
</protein>
<gene>
    <name evidence="1" type="ORF">O181_042726</name>
</gene>
<evidence type="ECO:0000313" key="1">
    <source>
        <dbReference type="EMBL" id="MBW0503011.1"/>
    </source>
</evidence>
<evidence type="ECO:0000313" key="2">
    <source>
        <dbReference type="Proteomes" id="UP000765509"/>
    </source>
</evidence>
<dbReference type="OrthoDB" id="10030726at2759"/>
<reference evidence="1" key="1">
    <citation type="submission" date="2021-03" db="EMBL/GenBank/DDBJ databases">
        <title>Draft genome sequence of rust myrtle Austropuccinia psidii MF-1, a brazilian biotype.</title>
        <authorList>
            <person name="Quecine M.C."/>
            <person name="Pachon D.M.R."/>
            <person name="Bonatelli M.L."/>
            <person name="Correr F.H."/>
            <person name="Franceschini L.M."/>
            <person name="Leite T.F."/>
            <person name="Margarido G.R.A."/>
            <person name="Almeida C.A."/>
            <person name="Ferrarezi J.A."/>
            <person name="Labate C.A."/>
        </authorList>
    </citation>
    <scope>NUCLEOTIDE SEQUENCE</scope>
    <source>
        <strain evidence="1">MF-1</strain>
    </source>
</reference>